<comment type="caution">
    <text evidence="2">The sequence shown here is derived from an EMBL/GenBank/DDBJ whole genome shotgun (WGS) entry which is preliminary data.</text>
</comment>
<name>A0A939ITL4_9ALTE</name>
<dbReference type="SUPFAM" id="SSF53850">
    <property type="entry name" value="Periplasmic binding protein-like II"/>
    <property type="match status" value="1"/>
</dbReference>
<dbReference type="Pfam" id="PF00497">
    <property type="entry name" value="SBP_bac_3"/>
    <property type="match status" value="1"/>
</dbReference>
<evidence type="ECO:0000259" key="1">
    <source>
        <dbReference type="Pfam" id="PF00497"/>
    </source>
</evidence>
<proteinExistence type="predicted"/>
<dbReference type="AlphaFoldDB" id="A0A939ITL4"/>
<dbReference type="Proteomes" id="UP000664654">
    <property type="component" value="Unassembled WGS sequence"/>
</dbReference>
<keyword evidence="3" id="KW-1185">Reference proteome</keyword>
<feature type="domain" description="Solute-binding protein family 3/N-terminal" evidence="1">
    <location>
        <begin position="33"/>
        <end position="107"/>
    </location>
</feature>
<dbReference type="EMBL" id="JAFKCV010000020">
    <property type="protein sequence ID" value="MBN7827581.1"/>
    <property type="molecule type" value="Genomic_DNA"/>
</dbReference>
<dbReference type="InterPro" id="IPR001638">
    <property type="entry name" value="Solute-binding_3/MltF_N"/>
</dbReference>
<evidence type="ECO:0000313" key="2">
    <source>
        <dbReference type="EMBL" id="MBN7827581.1"/>
    </source>
</evidence>
<reference evidence="2" key="1">
    <citation type="submission" date="2021-03" db="EMBL/GenBank/DDBJ databases">
        <title>novel species isolated from a fishpond in China.</title>
        <authorList>
            <person name="Lu H."/>
            <person name="Cai Z."/>
        </authorList>
    </citation>
    <scope>NUCLEOTIDE SEQUENCE</scope>
    <source>
        <strain evidence="2">JCM 30855</strain>
    </source>
</reference>
<dbReference type="Gene3D" id="3.40.190.10">
    <property type="entry name" value="Periplasmic binding protein-like II"/>
    <property type="match status" value="2"/>
</dbReference>
<accession>A0A939ITL4</accession>
<evidence type="ECO:0000313" key="3">
    <source>
        <dbReference type="Proteomes" id="UP000664654"/>
    </source>
</evidence>
<gene>
    <name evidence="2" type="ORF">J0A66_20290</name>
</gene>
<organism evidence="2 3">
    <name type="scientific">Bowmanella dokdonensis</name>
    <dbReference type="NCBI Taxonomy" id="751969"/>
    <lineage>
        <taxon>Bacteria</taxon>
        <taxon>Pseudomonadati</taxon>
        <taxon>Pseudomonadota</taxon>
        <taxon>Gammaproteobacteria</taxon>
        <taxon>Alteromonadales</taxon>
        <taxon>Alteromonadaceae</taxon>
        <taxon>Bowmanella</taxon>
    </lineage>
</organism>
<dbReference type="RefSeq" id="WP_206575694.1">
    <property type="nucleotide sequence ID" value="NZ_JAFKCV010000020.1"/>
</dbReference>
<sequence length="252" mass="28648">MPVPRGSILLVLSFSLIGGALAQDKPRLEWCLDHFPPRHYYIEGQPPHGAMVDMMEELALRGGFELTYSMPTPFERCLSLLQEGKTDLMTGLLDSPQRQTYLYLIPFDEARSEHWFGHVKALSVSSAEANRVALVRRRLYSAGIQPALLQSGYQIDWYEDDDQALMALYHRKVEYLIGPLHLLQRTIDNLPRYHGVLIPIQPPLPDVSQTAHLGLAKKSPHANLHAKIRDIMALMVEEGKTHFYAEMKPPEQ</sequence>
<protein>
    <submittedName>
        <fullName evidence="2">Transporter substrate-binding domain-containing protein</fullName>
    </submittedName>
</protein>